<evidence type="ECO:0000313" key="3">
    <source>
        <dbReference type="EMBL" id="TID21761.1"/>
    </source>
</evidence>
<accession>A0A4Z1PA11</accession>
<comment type="caution">
    <text evidence="3">The sequence shown here is derived from an EMBL/GenBank/DDBJ whole genome shotgun (WGS) entry which is preliminary data.</text>
</comment>
<dbReference type="AlphaFoldDB" id="A0A4Z1PA11"/>
<evidence type="ECO:0000256" key="2">
    <source>
        <dbReference type="SAM" id="SignalP"/>
    </source>
</evidence>
<feature type="compositionally biased region" description="Basic and acidic residues" evidence="1">
    <location>
        <begin position="439"/>
        <end position="452"/>
    </location>
</feature>
<proteinExistence type="predicted"/>
<evidence type="ECO:0000313" key="4">
    <source>
        <dbReference type="Proteomes" id="UP000298493"/>
    </source>
</evidence>
<dbReference type="EMBL" id="SNSC02000009">
    <property type="protein sequence ID" value="TID21761.1"/>
    <property type="molecule type" value="Genomic_DNA"/>
</dbReference>
<reference evidence="3 4" key="1">
    <citation type="submission" date="2019-04" db="EMBL/GenBank/DDBJ databases">
        <title>High contiguity whole genome sequence and gene annotation resource for two Venturia nashicola isolates.</title>
        <authorList>
            <person name="Prokchorchik M."/>
            <person name="Won K."/>
            <person name="Lee Y."/>
            <person name="Choi E.D."/>
            <person name="Segonzac C."/>
            <person name="Sohn K.H."/>
        </authorList>
    </citation>
    <scope>NUCLEOTIDE SEQUENCE [LARGE SCALE GENOMIC DNA]</scope>
    <source>
        <strain evidence="3 4">PRI2</strain>
    </source>
</reference>
<sequence length="545" mass="58156">MKVSFCVLLPLAASAAVVAPRPRQDTPHILVSRQTVAPAGPKDSPSGSWSDTFKYVGGLVNDAYKFWGKASDTYDSLSKEVPEKLPEYFKSSVATIAWYMQWSAKPIKYEYVQPEIDPTAKKVVIRYGPFTLMGQKYNRTKLPFVMDPKADVILRTLKGLPDNAAILSGRLDTVFEDGSKADIAKGIYIHHLLVADVGKTTAPFAFCPNGHNQKDVIAWGASHVVESIGAGLIQSGNDQVGTPNVYAATSGNIKSAFMTGWDDAFALEAEIVNYNMDNTTVYFTMEAEFLPGKPAEYLDASTVIFSATGCAKPAYYPPPNTKQYNLTSEGFKMTSDGWVINSKGHLHDGGSAIEMTLNDKTVCRSIPTYGGVPGGVKAPDGKEWQTITSMSPCTDPFPFKKDDVIKLVSMYDTDEHPLRPSTPGAADGHGHSKAKAKARRDGGPHDGMKGMDEMGIFTTNIAINNPAANQIQGPGDKKPSPFPAAASGSSGASASASASGASPPAGPMGGMAGMPGMPSKPSKRLSKRYGLVERPGEVWPVVSSV</sequence>
<feature type="compositionally biased region" description="Low complexity" evidence="1">
    <location>
        <begin position="483"/>
        <end position="503"/>
    </location>
</feature>
<feature type="region of interest" description="Disordered" evidence="1">
    <location>
        <begin position="467"/>
        <end position="533"/>
    </location>
</feature>
<gene>
    <name evidence="3" type="ORF">E6O75_ATG05156</name>
</gene>
<feature type="region of interest" description="Disordered" evidence="1">
    <location>
        <begin position="414"/>
        <end position="452"/>
    </location>
</feature>
<protein>
    <submittedName>
        <fullName evidence="3">Uncharacterized protein</fullName>
    </submittedName>
</protein>
<dbReference type="Proteomes" id="UP000298493">
    <property type="component" value="Unassembled WGS sequence"/>
</dbReference>
<feature type="chain" id="PRO_5021245744" evidence="2">
    <location>
        <begin position="16"/>
        <end position="545"/>
    </location>
</feature>
<keyword evidence="4" id="KW-1185">Reference proteome</keyword>
<keyword evidence="2" id="KW-0732">Signal</keyword>
<name>A0A4Z1PA11_9PEZI</name>
<evidence type="ECO:0000256" key="1">
    <source>
        <dbReference type="SAM" id="MobiDB-lite"/>
    </source>
</evidence>
<organism evidence="3 4">
    <name type="scientific">Venturia nashicola</name>
    <dbReference type="NCBI Taxonomy" id="86259"/>
    <lineage>
        <taxon>Eukaryota</taxon>
        <taxon>Fungi</taxon>
        <taxon>Dikarya</taxon>
        <taxon>Ascomycota</taxon>
        <taxon>Pezizomycotina</taxon>
        <taxon>Dothideomycetes</taxon>
        <taxon>Pleosporomycetidae</taxon>
        <taxon>Venturiales</taxon>
        <taxon>Venturiaceae</taxon>
        <taxon>Venturia</taxon>
    </lineage>
</organism>
<feature type="signal peptide" evidence="2">
    <location>
        <begin position="1"/>
        <end position="15"/>
    </location>
</feature>